<keyword evidence="5" id="KW-1185">Reference proteome</keyword>
<dbReference type="PANTHER" id="PTHR44757">
    <property type="entry name" value="DIGUANYLATE CYCLASE DGCP"/>
    <property type="match status" value="1"/>
</dbReference>
<evidence type="ECO:0000259" key="2">
    <source>
        <dbReference type="PROSITE" id="PS50883"/>
    </source>
</evidence>
<feature type="transmembrane region" description="Helical" evidence="1">
    <location>
        <begin position="190"/>
        <end position="207"/>
    </location>
</feature>
<feature type="transmembrane region" description="Helical" evidence="1">
    <location>
        <begin position="14"/>
        <end position="34"/>
    </location>
</feature>
<evidence type="ECO:0000256" key="1">
    <source>
        <dbReference type="SAM" id="Phobius"/>
    </source>
</evidence>
<dbReference type="Gene3D" id="3.30.450.20">
    <property type="entry name" value="PAS domain"/>
    <property type="match status" value="1"/>
</dbReference>
<evidence type="ECO:0000259" key="3">
    <source>
        <dbReference type="PROSITE" id="PS50887"/>
    </source>
</evidence>
<keyword evidence="1" id="KW-0472">Membrane</keyword>
<feature type="transmembrane region" description="Helical" evidence="1">
    <location>
        <begin position="151"/>
        <end position="170"/>
    </location>
</feature>
<dbReference type="Gene3D" id="3.30.70.270">
    <property type="match status" value="1"/>
</dbReference>
<name>A0ABV6SSY6_AZOPA</name>
<dbReference type="SUPFAM" id="SSF55073">
    <property type="entry name" value="Nucleotide cyclase"/>
    <property type="match status" value="1"/>
</dbReference>
<dbReference type="InterPro" id="IPR052155">
    <property type="entry name" value="Biofilm_reg_signaling"/>
</dbReference>
<proteinExistence type="predicted"/>
<feature type="transmembrane region" description="Helical" evidence="1">
    <location>
        <begin position="46"/>
        <end position="66"/>
    </location>
</feature>
<sequence>MRKNKKNNALGKRWLGMSLLLAVWVLIFLFGGLLSPVKYFLTLHQVVETVSIVVSVLIFAVGWHTFRMHGNRVILIVSCTFLGVAISDFSHMLSYLGMPDFLGPNSPEKAIGFYLLARCLTALGILLIACLPWRLEVSGRSAAIGPDRWRVLLVTLCAIVSIHLLLLLFPEILPRTYQEGVGLTEFKREVEFSIIAIHAASIVLLSVRRRRDMGLDKGLLICSVLVMMMGAFFFTIYSNVTDAYNISGHIYKIIAYLILYRAIFVESILAPYKFLEDSRQHVEVLMGALPDIILEARLDGLLLSAHVPADGKLFGEKEPRAGDYLQDRLPSQAMDCLTGAMRAAKSEGQSAGLRFRTGKGAEEVVFDVSASLLAQRSDTSSHFVILIRDVTEQARNQSKIEQMAHFDALTGLPNRTLFNACFEVEATRCEKQRQSLALIFMDLDNFKNVNDSLGHKVGDALLVELAARLEKVLRPGDMMSRQGGDEFMLLLPEADVRTAEQMTECIKRSVEVPIQLGQYTLHVSASMGICIFPQDGRDLETLSSHADIAMYWAKQERRSHYAFFSEEMQACAARSLLLEGALREALQCGQLDIYYQPQFDITGKKLEGAEALVRWRHPELGFISPAEFIPIAEITGQIIKIGDFVLRRATQQMRHWLDAGLPRDMSIAVNISMAQFRDTALLEKIDTALAESQLPPWALELELTESVAMDDPEQVVDIVRSLRSRGVKLSIDDFGTGYSSLSYLKKLRVHKLKIDRSFIQAISSAGSDRSIVQAIIDLAKDLDMQTIAEGIEDEEQRQLLEALGCDSGQGFLFCKPLPASEFLPALHEFSKSPL</sequence>
<dbReference type="InterPro" id="IPR001633">
    <property type="entry name" value="EAL_dom"/>
</dbReference>
<dbReference type="SUPFAM" id="SSF141868">
    <property type="entry name" value="EAL domain-like"/>
    <property type="match status" value="1"/>
</dbReference>
<dbReference type="Pfam" id="PF17159">
    <property type="entry name" value="MASE3"/>
    <property type="match status" value="1"/>
</dbReference>
<dbReference type="InterPro" id="IPR043128">
    <property type="entry name" value="Rev_trsase/Diguanyl_cyclase"/>
</dbReference>
<dbReference type="InterPro" id="IPR029787">
    <property type="entry name" value="Nucleotide_cyclase"/>
</dbReference>
<feature type="domain" description="EAL" evidence="2">
    <location>
        <begin position="575"/>
        <end position="830"/>
    </location>
</feature>
<feature type="transmembrane region" description="Helical" evidence="1">
    <location>
        <begin position="219"/>
        <end position="237"/>
    </location>
</feature>
<feature type="transmembrane region" description="Helical" evidence="1">
    <location>
        <begin position="111"/>
        <end position="131"/>
    </location>
</feature>
<dbReference type="InterPro" id="IPR033425">
    <property type="entry name" value="MASE3"/>
</dbReference>
<gene>
    <name evidence="4" type="ORF">ACFFGX_22370</name>
</gene>
<dbReference type="SMART" id="SM00052">
    <property type="entry name" value="EAL"/>
    <property type="match status" value="1"/>
</dbReference>
<dbReference type="CDD" id="cd01948">
    <property type="entry name" value="EAL"/>
    <property type="match status" value="1"/>
</dbReference>
<organism evidence="4 5">
    <name type="scientific">Azorhizophilus paspali</name>
    <name type="common">Azotobacter paspali</name>
    <dbReference type="NCBI Taxonomy" id="69963"/>
    <lineage>
        <taxon>Bacteria</taxon>
        <taxon>Pseudomonadati</taxon>
        <taxon>Pseudomonadota</taxon>
        <taxon>Gammaproteobacteria</taxon>
        <taxon>Pseudomonadales</taxon>
        <taxon>Pseudomonadaceae</taxon>
        <taxon>Azorhizophilus</taxon>
    </lineage>
</organism>
<dbReference type="SMART" id="SM00267">
    <property type="entry name" value="GGDEF"/>
    <property type="match status" value="1"/>
</dbReference>
<dbReference type="RefSeq" id="WP_376949560.1">
    <property type="nucleotide sequence ID" value="NZ_CP171449.1"/>
</dbReference>
<feature type="transmembrane region" description="Helical" evidence="1">
    <location>
        <begin position="73"/>
        <end position="91"/>
    </location>
</feature>
<dbReference type="InterPro" id="IPR035919">
    <property type="entry name" value="EAL_sf"/>
</dbReference>
<comment type="caution">
    <text evidence="4">The sequence shown here is derived from an EMBL/GenBank/DDBJ whole genome shotgun (WGS) entry which is preliminary data.</text>
</comment>
<protein>
    <submittedName>
        <fullName evidence="4">EAL domain-containing protein</fullName>
    </submittedName>
</protein>
<reference evidence="4 5" key="1">
    <citation type="submission" date="2024-09" db="EMBL/GenBank/DDBJ databases">
        <authorList>
            <person name="Sun Q."/>
            <person name="Mori K."/>
        </authorList>
    </citation>
    <scope>NUCLEOTIDE SEQUENCE [LARGE SCALE GENOMIC DNA]</scope>
    <source>
        <strain evidence="4 5">NCAIM B.01794</strain>
    </source>
</reference>
<dbReference type="Pfam" id="PF00563">
    <property type="entry name" value="EAL"/>
    <property type="match status" value="1"/>
</dbReference>
<keyword evidence="1" id="KW-1133">Transmembrane helix</keyword>
<evidence type="ECO:0000313" key="4">
    <source>
        <dbReference type="EMBL" id="MFC0712166.1"/>
    </source>
</evidence>
<dbReference type="Gene3D" id="3.20.20.450">
    <property type="entry name" value="EAL domain"/>
    <property type="match status" value="1"/>
</dbReference>
<keyword evidence="1" id="KW-0812">Transmembrane</keyword>
<dbReference type="CDD" id="cd01949">
    <property type="entry name" value="GGDEF"/>
    <property type="match status" value="1"/>
</dbReference>
<dbReference type="PROSITE" id="PS50883">
    <property type="entry name" value="EAL"/>
    <property type="match status" value="1"/>
</dbReference>
<evidence type="ECO:0000313" key="5">
    <source>
        <dbReference type="Proteomes" id="UP001589891"/>
    </source>
</evidence>
<dbReference type="NCBIfam" id="TIGR00254">
    <property type="entry name" value="GGDEF"/>
    <property type="match status" value="1"/>
</dbReference>
<dbReference type="PANTHER" id="PTHR44757:SF2">
    <property type="entry name" value="BIOFILM ARCHITECTURE MAINTENANCE PROTEIN MBAA"/>
    <property type="match status" value="1"/>
</dbReference>
<feature type="domain" description="GGDEF" evidence="3">
    <location>
        <begin position="434"/>
        <end position="566"/>
    </location>
</feature>
<dbReference type="EMBL" id="JBHLSS010000155">
    <property type="protein sequence ID" value="MFC0712166.1"/>
    <property type="molecule type" value="Genomic_DNA"/>
</dbReference>
<accession>A0ABV6SSY6</accession>
<dbReference type="PROSITE" id="PS50887">
    <property type="entry name" value="GGDEF"/>
    <property type="match status" value="1"/>
</dbReference>
<dbReference type="Pfam" id="PF00990">
    <property type="entry name" value="GGDEF"/>
    <property type="match status" value="1"/>
</dbReference>
<dbReference type="Proteomes" id="UP001589891">
    <property type="component" value="Unassembled WGS sequence"/>
</dbReference>
<dbReference type="InterPro" id="IPR000160">
    <property type="entry name" value="GGDEF_dom"/>
</dbReference>